<dbReference type="EMBL" id="QGMJ01000265">
    <property type="protein sequence ID" value="TVY38752.1"/>
    <property type="molecule type" value="Genomic_DNA"/>
</dbReference>
<dbReference type="PANTHER" id="PTHR28307">
    <property type="entry name" value="PROTEIN PAL1"/>
    <property type="match status" value="1"/>
</dbReference>
<evidence type="ECO:0000313" key="3">
    <source>
        <dbReference type="Proteomes" id="UP000462212"/>
    </source>
</evidence>
<dbReference type="Pfam" id="PF08316">
    <property type="entry name" value="Pal1"/>
    <property type="match status" value="1"/>
</dbReference>
<dbReference type="PANTHER" id="PTHR28307:SF1">
    <property type="entry name" value="PAL1 CELL MORPHOLOGY PROTEIN"/>
    <property type="match status" value="1"/>
</dbReference>
<organism evidence="2 3">
    <name type="scientific">Lachnellula subtilissima</name>
    <dbReference type="NCBI Taxonomy" id="602034"/>
    <lineage>
        <taxon>Eukaryota</taxon>
        <taxon>Fungi</taxon>
        <taxon>Dikarya</taxon>
        <taxon>Ascomycota</taxon>
        <taxon>Pezizomycotina</taxon>
        <taxon>Leotiomycetes</taxon>
        <taxon>Helotiales</taxon>
        <taxon>Lachnaceae</taxon>
        <taxon>Lachnellula</taxon>
    </lineage>
</organism>
<protein>
    <recommendedName>
        <fullName evidence="4">Protein PAL1</fullName>
    </recommendedName>
</protein>
<evidence type="ECO:0000256" key="1">
    <source>
        <dbReference type="SAM" id="MobiDB-lite"/>
    </source>
</evidence>
<feature type="compositionally biased region" description="Basic residues" evidence="1">
    <location>
        <begin position="141"/>
        <end position="152"/>
    </location>
</feature>
<feature type="region of interest" description="Disordered" evidence="1">
    <location>
        <begin position="1"/>
        <end position="158"/>
    </location>
</feature>
<dbReference type="InterPro" id="IPR013226">
    <property type="entry name" value="Pal1"/>
</dbReference>
<feature type="region of interest" description="Disordered" evidence="1">
    <location>
        <begin position="296"/>
        <end position="369"/>
    </location>
</feature>
<name>A0A8H8RSC6_9HELO</name>
<reference evidence="2 3" key="1">
    <citation type="submission" date="2018-05" db="EMBL/GenBank/DDBJ databases">
        <title>Genome sequencing and assembly of the regulated plant pathogen Lachnellula willkommii and related sister species for the development of diagnostic species identification markers.</title>
        <authorList>
            <person name="Giroux E."/>
            <person name="Bilodeau G."/>
        </authorList>
    </citation>
    <scope>NUCLEOTIDE SEQUENCE [LARGE SCALE GENOMIC DNA]</scope>
    <source>
        <strain evidence="2 3">CBS 197.66</strain>
    </source>
</reference>
<evidence type="ECO:0008006" key="4">
    <source>
        <dbReference type="Google" id="ProtNLM"/>
    </source>
</evidence>
<comment type="caution">
    <text evidence="2">The sequence shown here is derived from an EMBL/GenBank/DDBJ whole genome shotgun (WGS) entry which is preliminary data.</text>
</comment>
<dbReference type="Proteomes" id="UP000462212">
    <property type="component" value="Unassembled WGS sequence"/>
</dbReference>
<sequence>MDSASEDKNWATKYLLDPLNAPEPSEETGPGTHFTRPQESKGPTVSKSSRSSKSPASTSYPTPPASASPTRSSFHPSNPYSPSHRQTAFGDYAQAGSSRRSLDEPLGNGKGRRRGSSLGERFPGDMSHRPLDQLRKETKAAHRSPHLRKKHIPGTDTIDGLDRIGGTYHHEGPYDATLLSRNTSYNSSPVAAVAASNAEALRATPRENIKDSLDKHVPLQGTAVIPPGMAGLDGKVMNYNEGADLMREPDAAGGAYKRWADVKYLPEDYKGKGEPSFSIEKAVKDHDKANSHRRFISEGGNAFEMQPTSRQRSASGSGADLGGPGKPAMKYVDFENDMRRSHTTGRKVGDGLRKRFGSLRLHKKHEADA</sequence>
<proteinExistence type="predicted"/>
<evidence type="ECO:0000313" key="2">
    <source>
        <dbReference type="EMBL" id="TVY38752.1"/>
    </source>
</evidence>
<keyword evidence="3" id="KW-1185">Reference proteome</keyword>
<accession>A0A8H8RSC6</accession>
<feature type="compositionally biased region" description="Polar residues" evidence="1">
    <location>
        <begin position="74"/>
        <end position="86"/>
    </location>
</feature>
<feature type="compositionally biased region" description="Low complexity" evidence="1">
    <location>
        <begin position="40"/>
        <end position="60"/>
    </location>
</feature>
<dbReference type="OrthoDB" id="5389892at2759"/>
<gene>
    <name evidence="2" type="ORF">LSUB1_G002664</name>
</gene>
<feature type="compositionally biased region" description="Basic residues" evidence="1">
    <location>
        <begin position="354"/>
        <end position="369"/>
    </location>
</feature>
<dbReference type="GO" id="GO:0005737">
    <property type="term" value="C:cytoplasm"/>
    <property type="evidence" value="ECO:0007669"/>
    <property type="project" value="TreeGrafter"/>
</dbReference>
<dbReference type="AlphaFoldDB" id="A0A8H8RSC6"/>
<feature type="compositionally biased region" description="Basic and acidic residues" evidence="1">
    <location>
        <begin position="122"/>
        <end position="140"/>
    </location>
</feature>
<feature type="compositionally biased region" description="Basic and acidic residues" evidence="1">
    <location>
        <begin position="1"/>
        <end position="10"/>
    </location>
</feature>
<feature type="compositionally biased region" description="Polar residues" evidence="1">
    <location>
        <begin position="306"/>
        <end position="316"/>
    </location>
</feature>